<sequence>MKKGDIINVKITGYEFPNKGIGIYEDKKVIIKNVMPEQTVSVKIAKKRRNKIDTKIQEIVERAPYETEPVCDHFGICGGCLIQTMPYDMQLEYKKNYVKGLLDQVIEEDFEFQKIIPSPKPLEYRNKMEFSFGDEYKDGPLSLGMHMRGKFYEIVTVDTCKIVDSDFTQILIAVLEYFRGNNATFHHRGRHEGYLRHLVIRKAEKSGEILVNLVTSSQGELNHDEFKSIILDLDIKGIIKGIVNTINDSLADVVQCDEMRVLYGDTHITEELLDLKFDISPFSFFQTNSLGAEKLYSVVRDYIGETKDKTIFDLYSGTGTIAQIVAPVAKKVIGIEIIEEAVEKAKENAEFNNLSNCEFIAGDVLKKVDELEDKPDIIVLDPPRSGIHPKAIKKIIAFNPDTFIYVSCNPKALLTDIPEFIEAGYKVEKAVPVDMFPQTGHCETVLKIVRDIKG</sequence>
<keyword evidence="1 4" id="KW-0489">Methyltransferase</keyword>
<dbReference type="Pfam" id="PF05958">
    <property type="entry name" value="tRNA_U5-meth_tr"/>
    <property type="match status" value="1"/>
</dbReference>
<evidence type="ECO:0000256" key="1">
    <source>
        <dbReference type="ARBA" id="ARBA00022603"/>
    </source>
</evidence>
<evidence type="ECO:0000256" key="4">
    <source>
        <dbReference type="PROSITE-ProRule" id="PRU01024"/>
    </source>
</evidence>
<dbReference type="GO" id="GO:0070041">
    <property type="term" value="F:rRNA (uridine-C5-)-methyltransferase activity"/>
    <property type="evidence" value="ECO:0007669"/>
    <property type="project" value="TreeGrafter"/>
</dbReference>
<proteinExistence type="inferred from homology"/>
<organism evidence="6 7">
    <name type="scientific">Dethiosulfatibacter aminovorans DSM 17477</name>
    <dbReference type="NCBI Taxonomy" id="1121476"/>
    <lineage>
        <taxon>Bacteria</taxon>
        <taxon>Bacillati</taxon>
        <taxon>Bacillota</taxon>
        <taxon>Tissierellia</taxon>
        <taxon>Dethiosulfatibacter</taxon>
    </lineage>
</organism>
<evidence type="ECO:0000256" key="3">
    <source>
        <dbReference type="ARBA" id="ARBA00022691"/>
    </source>
</evidence>
<dbReference type="Gene3D" id="3.40.50.150">
    <property type="entry name" value="Vaccinia Virus protein VP39"/>
    <property type="match status" value="1"/>
</dbReference>
<dbReference type="STRING" id="1121476.SAMN02745751_02108"/>
<protein>
    <submittedName>
        <fullName evidence="6">23S rRNA (Uracil-5-)-methyltransferase RumA</fullName>
    </submittedName>
</protein>
<dbReference type="PROSITE" id="PS01230">
    <property type="entry name" value="TRMA_1"/>
    <property type="match status" value="1"/>
</dbReference>
<dbReference type="EMBL" id="FQZL01000014">
    <property type="protein sequence ID" value="SHJ25669.1"/>
    <property type="molecule type" value="Genomic_DNA"/>
</dbReference>
<feature type="binding site" evidence="4">
    <location>
        <position position="315"/>
    </location>
    <ligand>
        <name>S-adenosyl-L-methionine</name>
        <dbReference type="ChEBI" id="CHEBI:59789"/>
    </ligand>
</feature>
<dbReference type="AlphaFoldDB" id="A0A1M6HTW2"/>
<dbReference type="OrthoDB" id="9804590at2"/>
<dbReference type="Gene3D" id="2.40.50.1070">
    <property type="match status" value="1"/>
</dbReference>
<dbReference type="Proteomes" id="UP000184052">
    <property type="component" value="Unassembled WGS sequence"/>
</dbReference>
<dbReference type="PROSITE" id="PS51687">
    <property type="entry name" value="SAM_MT_RNA_M5U"/>
    <property type="match status" value="1"/>
</dbReference>
<keyword evidence="2 4" id="KW-0808">Transferase</keyword>
<dbReference type="GO" id="GO:0070475">
    <property type="term" value="P:rRNA base methylation"/>
    <property type="evidence" value="ECO:0007669"/>
    <property type="project" value="TreeGrafter"/>
</dbReference>
<dbReference type="Gene3D" id="2.40.50.140">
    <property type="entry name" value="Nucleic acid-binding proteins"/>
    <property type="match status" value="1"/>
</dbReference>
<feature type="binding site" evidence="4">
    <location>
        <position position="381"/>
    </location>
    <ligand>
        <name>S-adenosyl-L-methionine</name>
        <dbReference type="ChEBI" id="CHEBI:59789"/>
    </ligand>
</feature>
<accession>A0A1M6HTW2</accession>
<dbReference type="InterPro" id="IPR029063">
    <property type="entry name" value="SAM-dependent_MTases_sf"/>
</dbReference>
<comment type="similarity">
    <text evidence="4">Belongs to the class I-like SAM-binding methyltransferase superfamily. RNA M5U methyltransferase family.</text>
</comment>
<dbReference type="PANTHER" id="PTHR11061:SF30">
    <property type="entry name" value="TRNA (URACIL(54)-C(5))-METHYLTRANSFERASE"/>
    <property type="match status" value="1"/>
</dbReference>
<keyword evidence="7" id="KW-1185">Reference proteome</keyword>
<dbReference type="CDD" id="cd02440">
    <property type="entry name" value="AdoMet_MTases"/>
    <property type="match status" value="1"/>
</dbReference>
<evidence type="ECO:0000313" key="6">
    <source>
        <dbReference type="EMBL" id="SHJ25669.1"/>
    </source>
</evidence>
<feature type="binding site" evidence="4">
    <location>
        <position position="286"/>
    </location>
    <ligand>
        <name>S-adenosyl-L-methionine</name>
        <dbReference type="ChEBI" id="CHEBI:59789"/>
    </ligand>
</feature>
<dbReference type="FunFam" id="3.40.50.150:FF:000009">
    <property type="entry name" value="23S rRNA (Uracil(1939)-C(5))-methyltransferase RlmD"/>
    <property type="match status" value="1"/>
</dbReference>
<name>A0A1M6HTW2_9FIRM</name>
<dbReference type="SUPFAM" id="SSF53335">
    <property type="entry name" value="S-adenosyl-L-methionine-dependent methyltransferases"/>
    <property type="match status" value="1"/>
</dbReference>
<feature type="active site" evidence="5">
    <location>
        <position position="408"/>
    </location>
</feature>
<evidence type="ECO:0000313" key="7">
    <source>
        <dbReference type="Proteomes" id="UP000184052"/>
    </source>
</evidence>
<dbReference type="PANTHER" id="PTHR11061">
    <property type="entry name" value="RNA M5U METHYLTRANSFERASE"/>
    <property type="match status" value="1"/>
</dbReference>
<evidence type="ECO:0000256" key="2">
    <source>
        <dbReference type="ARBA" id="ARBA00022679"/>
    </source>
</evidence>
<reference evidence="6 7" key="1">
    <citation type="submission" date="2016-11" db="EMBL/GenBank/DDBJ databases">
        <authorList>
            <person name="Jaros S."/>
            <person name="Januszkiewicz K."/>
            <person name="Wedrychowicz H."/>
        </authorList>
    </citation>
    <scope>NUCLEOTIDE SEQUENCE [LARGE SCALE GENOMIC DNA]</scope>
    <source>
        <strain evidence="6 7">DSM 17477</strain>
    </source>
</reference>
<dbReference type="SUPFAM" id="SSF50249">
    <property type="entry name" value="Nucleic acid-binding proteins"/>
    <property type="match status" value="1"/>
</dbReference>
<gene>
    <name evidence="6" type="ORF">SAMN02745751_02108</name>
</gene>
<dbReference type="RefSeq" id="WP_073049541.1">
    <property type="nucleotide sequence ID" value="NZ_FQZL01000014.1"/>
</dbReference>
<dbReference type="InterPro" id="IPR030390">
    <property type="entry name" value="MeTrfase_TrmA_AS"/>
</dbReference>
<dbReference type="InterPro" id="IPR010280">
    <property type="entry name" value="U5_MeTrfase_fam"/>
</dbReference>
<dbReference type="InterPro" id="IPR012340">
    <property type="entry name" value="NA-bd_OB-fold"/>
</dbReference>
<feature type="active site" description="Nucleophile" evidence="4">
    <location>
        <position position="408"/>
    </location>
</feature>
<feature type="binding site" evidence="4">
    <location>
        <position position="336"/>
    </location>
    <ligand>
        <name>S-adenosyl-L-methionine</name>
        <dbReference type="ChEBI" id="CHEBI:59789"/>
    </ligand>
</feature>
<evidence type="ECO:0000256" key="5">
    <source>
        <dbReference type="PROSITE-ProRule" id="PRU10015"/>
    </source>
</evidence>
<dbReference type="NCBIfam" id="TIGR00479">
    <property type="entry name" value="rumA"/>
    <property type="match status" value="1"/>
</dbReference>
<keyword evidence="3 4" id="KW-0949">S-adenosyl-L-methionine</keyword>